<dbReference type="InterPro" id="IPR041489">
    <property type="entry name" value="PDZ_6"/>
</dbReference>
<dbReference type="Proteomes" id="UP000190951">
    <property type="component" value="Chromosome"/>
</dbReference>
<dbReference type="RefSeq" id="WP_077834321.1">
    <property type="nucleotide sequence ID" value="NZ_CP096983.1"/>
</dbReference>
<dbReference type="SUPFAM" id="SSF50156">
    <property type="entry name" value="PDZ domain-like"/>
    <property type="match status" value="1"/>
</dbReference>
<accession>A0A1S8L8L6</accession>
<protein>
    <submittedName>
        <fullName evidence="1">Uncharacterized protein</fullName>
    </submittedName>
</protein>
<dbReference type="PROSITE" id="PS50106">
    <property type="entry name" value="PDZ"/>
    <property type="match status" value="1"/>
</dbReference>
<proteinExistence type="predicted"/>
<dbReference type="Gene3D" id="2.30.42.10">
    <property type="match status" value="1"/>
</dbReference>
<dbReference type="SMART" id="SM00228">
    <property type="entry name" value="PDZ"/>
    <property type="match status" value="1"/>
</dbReference>
<dbReference type="STRING" id="84029.CROST_17480"/>
<dbReference type="KEGG" id="crw:CROST_008630"/>
<evidence type="ECO:0000313" key="2">
    <source>
        <dbReference type="Proteomes" id="UP000190951"/>
    </source>
</evidence>
<organism evidence="1 2">
    <name type="scientific">Clostridium felsineum</name>
    <dbReference type="NCBI Taxonomy" id="36839"/>
    <lineage>
        <taxon>Bacteria</taxon>
        <taxon>Bacillati</taxon>
        <taxon>Bacillota</taxon>
        <taxon>Clostridia</taxon>
        <taxon>Eubacteriales</taxon>
        <taxon>Clostridiaceae</taxon>
        <taxon>Clostridium</taxon>
    </lineage>
</organism>
<reference evidence="1 2" key="1">
    <citation type="submission" date="2022-04" db="EMBL/GenBank/DDBJ databases">
        <title>Genome sequence of C. roseum typestrain.</title>
        <authorList>
            <person name="Poehlein A."/>
            <person name="Schoch T."/>
            <person name="Duerre P."/>
            <person name="Daniel R."/>
        </authorList>
    </citation>
    <scope>NUCLEOTIDE SEQUENCE [LARGE SCALE GENOMIC DNA]</scope>
    <source>
        <strain evidence="1 2">DSM 7320</strain>
    </source>
</reference>
<sequence>MNIAVQTLRALAQMIVTPSYLATIIIIMTLFYMKNRKISFMQKMIIGQNIESPFELTLSQITLSIIAGALGSVILAYLGVAFKDNSAIVLLFLISVILMFLGGRFICFSYSGAVLGVISVVIQFISVNKIADMTSMKFLEIDVVMLMSLVGVLHIIEGLLVMFDGKSGAIPVFTKREDKIIGGFAFKRYWALPITLLFLVNNADLNGSVNVATPSYWPLIKTALTIIGPSAVISFAMFYGIIGYKSVTFTKSKKSKALTSGIGIALYGIILLALAQILKYNLVEQLVLAILAPVMHETMLRFESYSEVKGKPKFINSEDGVMVLEVAPNSQAYEMGIKSGDLLLEINDMKIFSEEDVSKSIQNMSKHIWLKIKDVQGKLSEIKYSKFDRNKRLGAIFVPKGMPKEDKVVKFEHKSFDDILDNVDKKEDETEKDDKDLKK</sequence>
<dbReference type="AlphaFoldDB" id="A0A1S8L8L6"/>
<dbReference type="InterPro" id="IPR036034">
    <property type="entry name" value="PDZ_sf"/>
</dbReference>
<name>A0A1S8L8L6_9CLOT</name>
<gene>
    <name evidence="1" type="ORF">CROST_008630</name>
</gene>
<dbReference type="Pfam" id="PF17820">
    <property type="entry name" value="PDZ_6"/>
    <property type="match status" value="1"/>
</dbReference>
<dbReference type="EMBL" id="CP096983">
    <property type="protein sequence ID" value="URZ10155.1"/>
    <property type="molecule type" value="Genomic_DNA"/>
</dbReference>
<evidence type="ECO:0000313" key="1">
    <source>
        <dbReference type="EMBL" id="URZ10155.1"/>
    </source>
</evidence>
<keyword evidence="2" id="KW-1185">Reference proteome</keyword>
<dbReference type="InterPro" id="IPR001478">
    <property type="entry name" value="PDZ"/>
</dbReference>